<evidence type="ECO:0000313" key="13">
    <source>
        <dbReference type="Proteomes" id="UP000244173"/>
    </source>
</evidence>
<keyword evidence="12" id="KW-0969">Cilium</keyword>
<organism evidence="12 13">
    <name type="scientific">Microvirgula aerodenitrificans</name>
    <dbReference type="NCBI Taxonomy" id="57480"/>
    <lineage>
        <taxon>Bacteria</taxon>
        <taxon>Pseudomonadati</taxon>
        <taxon>Pseudomonadota</taxon>
        <taxon>Betaproteobacteria</taxon>
        <taxon>Neisseriales</taxon>
        <taxon>Aquaspirillaceae</taxon>
        <taxon>Microvirgula</taxon>
    </lineage>
</organism>
<comment type="similarity">
    <text evidence="2 8">Belongs to the flagella basal body rod proteins family.</text>
</comment>
<evidence type="ECO:0000259" key="10">
    <source>
        <dbReference type="Pfam" id="PF06429"/>
    </source>
</evidence>
<feature type="domain" description="Flagellar basal-body/hook protein C-terminal" evidence="10">
    <location>
        <begin position="215"/>
        <end position="260"/>
    </location>
</feature>
<name>A0A2S0P7F1_9NEIS</name>
<evidence type="ECO:0000256" key="7">
    <source>
        <dbReference type="NCBIfam" id="TIGR02488"/>
    </source>
</evidence>
<dbReference type="KEGG" id="maer:DAI18_04175"/>
<protein>
    <recommendedName>
        <fullName evidence="3 7">Flagellar basal-body rod protein FlgG</fullName>
    </recommendedName>
    <alternativeName>
        <fullName evidence="6 8">Distal rod protein</fullName>
    </alternativeName>
</protein>
<keyword evidence="12" id="KW-0282">Flagellum</keyword>
<dbReference type="InterPro" id="IPR012834">
    <property type="entry name" value="FlgG_G_neg"/>
</dbReference>
<dbReference type="Pfam" id="PF06429">
    <property type="entry name" value="Flg_bbr_C"/>
    <property type="match status" value="1"/>
</dbReference>
<dbReference type="PROSITE" id="PS00588">
    <property type="entry name" value="FLAGELLA_BB_ROD"/>
    <property type="match status" value="1"/>
</dbReference>
<dbReference type="Proteomes" id="UP000244173">
    <property type="component" value="Chromosome"/>
</dbReference>
<evidence type="ECO:0000259" key="9">
    <source>
        <dbReference type="Pfam" id="PF00460"/>
    </source>
</evidence>
<evidence type="ECO:0000256" key="8">
    <source>
        <dbReference type="RuleBase" id="RU362116"/>
    </source>
</evidence>
<dbReference type="Pfam" id="PF22692">
    <property type="entry name" value="LlgE_F_G_D1"/>
    <property type="match status" value="1"/>
</dbReference>
<dbReference type="GO" id="GO:0009426">
    <property type="term" value="C:bacterial-type flagellum basal body, distal rod"/>
    <property type="evidence" value="ECO:0007669"/>
    <property type="project" value="UniProtKB-UniRule"/>
</dbReference>
<dbReference type="Pfam" id="PF00460">
    <property type="entry name" value="Flg_bb_rod"/>
    <property type="match status" value="1"/>
</dbReference>
<dbReference type="GO" id="GO:0071978">
    <property type="term" value="P:bacterial-type flagellum-dependent swarming motility"/>
    <property type="evidence" value="ECO:0007669"/>
    <property type="project" value="TreeGrafter"/>
</dbReference>
<dbReference type="PANTHER" id="PTHR30435">
    <property type="entry name" value="FLAGELLAR PROTEIN"/>
    <property type="match status" value="1"/>
</dbReference>
<dbReference type="NCBIfam" id="TIGR02488">
    <property type="entry name" value="flgG_G_neg"/>
    <property type="match status" value="1"/>
</dbReference>
<evidence type="ECO:0000256" key="1">
    <source>
        <dbReference type="ARBA" id="ARBA00004117"/>
    </source>
</evidence>
<keyword evidence="12" id="KW-0966">Cell projection</keyword>
<dbReference type="AlphaFoldDB" id="A0A2S0P7F1"/>
<sequence>MLRSLYISKTGMDSSQFKLDVVTNNLANTNTTAFKKGRANFNDLMYQVVRQPGSQSSQNTMLPTGLLVGTGATPVATERIFTQGNPQQTSNSFDLDINGRGFFNVQQPDGTIAYTRDGTFHTNDQGQLVTSLGFLVDPAITVPQGAQNFSVSSDGIVTVKMPGQTAPQQIGQLQISDFINPQGLESIGNNMYLETAASGTPTTGNPTADGLGTIMQGYLEASNVNVTEELINMIEAQRSYELNSRGVKTSDEMLQRLAQL</sequence>
<evidence type="ECO:0000256" key="4">
    <source>
        <dbReference type="ARBA" id="ARBA00023143"/>
    </source>
</evidence>
<dbReference type="InterPro" id="IPR053967">
    <property type="entry name" value="LlgE_F_G-like_D1"/>
</dbReference>
<comment type="subcellular location">
    <subcellularLocation>
        <location evidence="1 8">Bacterial flagellum basal body</location>
    </subcellularLocation>
</comment>
<proteinExistence type="inferred from homology"/>
<dbReference type="PANTHER" id="PTHR30435:SF19">
    <property type="entry name" value="FLAGELLAR BASAL-BODY ROD PROTEIN FLGG"/>
    <property type="match status" value="1"/>
</dbReference>
<evidence type="ECO:0000256" key="2">
    <source>
        <dbReference type="ARBA" id="ARBA00009677"/>
    </source>
</evidence>
<dbReference type="NCBIfam" id="TIGR03506">
    <property type="entry name" value="FlgEFG_subfam"/>
    <property type="match status" value="2"/>
</dbReference>
<dbReference type="OrthoDB" id="9804559at2"/>
<dbReference type="InterPro" id="IPR020013">
    <property type="entry name" value="Flagellar_FlgE/F/G"/>
</dbReference>
<feature type="domain" description="Flagellar hook protein FlgE/F/G-like D1" evidence="11">
    <location>
        <begin position="97"/>
        <end position="159"/>
    </location>
</feature>
<feature type="domain" description="Flagellar basal body rod protein N-terminal" evidence="9">
    <location>
        <begin position="5"/>
        <end position="35"/>
    </location>
</feature>
<evidence type="ECO:0000256" key="6">
    <source>
        <dbReference type="ARBA" id="ARBA00032912"/>
    </source>
</evidence>
<dbReference type="RefSeq" id="WP_028498049.1">
    <property type="nucleotide sequence ID" value="NZ_CALFSO010000071.1"/>
</dbReference>
<dbReference type="InterPro" id="IPR001444">
    <property type="entry name" value="Flag_bb_rod_N"/>
</dbReference>
<reference evidence="12 13" key="1">
    <citation type="submission" date="2018-04" db="EMBL/GenBank/DDBJ databases">
        <title>Denitrifier Microvirgula.</title>
        <authorList>
            <person name="Anderson E."/>
            <person name="Jang J."/>
            <person name="Ishii S."/>
        </authorList>
    </citation>
    <scope>NUCLEOTIDE SEQUENCE [LARGE SCALE GENOMIC DNA]</scope>
    <source>
        <strain evidence="12 13">BE2.4</strain>
    </source>
</reference>
<accession>A0A2S0P7F1</accession>
<evidence type="ECO:0000313" key="12">
    <source>
        <dbReference type="EMBL" id="AVY93330.1"/>
    </source>
</evidence>
<dbReference type="InterPro" id="IPR010930">
    <property type="entry name" value="Flg_bb/hook_C_dom"/>
</dbReference>
<dbReference type="InterPro" id="IPR037925">
    <property type="entry name" value="FlgE/F/G-like"/>
</dbReference>
<dbReference type="EMBL" id="CP028519">
    <property type="protein sequence ID" value="AVY93330.1"/>
    <property type="molecule type" value="Genomic_DNA"/>
</dbReference>
<evidence type="ECO:0000259" key="11">
    <source>
        <dbReference type="Pfam" id="PF22692"/>
    </source>
</evidence>
<keyword evidence="4 8" id="KW-0975">Bacterial flagellum</keyword>
<keyword evidence="13" id="KW-1185">Reference proteome</keyword>
<dbReference type="STRING" id="1122240.GCA_000620105_00576"/>
<evidence type="ECO:0000256" key="3">
    <source>
        <dbReference type="ARBA" id="ARBA00017948"/>
    </source>
</evidence>
<gene>
    <name evidence="12" type="primary">flgG</name>
    <name evidence="12" type="ORF">DAI18_04175</name>
</gene>
<comment type="subunit">
    <text evidence="5 8">The basal body constitutes a major portion of the flagellar organelle and consists of four rings (L,P,S, and M) mounted on a central rod. The rod consists of about 26 subunits of FlgG in the distal portion, and FlgB, FlgC and FlgF are thought to build up the proximal portion of the rod with about 6 subunits each.</text>
</comment>
<dbReference type="SUPFAM" id="SSF117143">
    <property type="entry name" value="Flagellar hook protein flgE"/>
    <property type="match status" value="1"/>
</dbReference>
<dbReference type="InterPro" id="IPR019776">
    <property type="entry name" value="Flagellar_basal_body_rod_CS"/>
</dbReference>
<evidence type="ECO:0000256" key="5">
    <source>
        <dbReference type="ARBA" id="ARBA00025933"/>
    </source>
</evidence>